<evidence type="ECO:0000313" key="5">
    <source>
        <dbReference type="EMBL" id="KAG8552620.1"/>
    </source>
</evidence>
<dbReference type="InterPro" id="IPR029063">
    <property type="entry name" value="SAM-dependent_MTases_sf"/>
</dbReference>
<organism evidence="5 6">
    <name type="scientific">Engystomops pustulosus</name>
    <name type="common">Tungara frog</name>
    <name type="synonym">Physalaemus pustulosus</name>
    <dbReference type="NCBI Taxonomy" id="76066"/>
    <lineage>
        <taxon>Eukaryota</taxon>
        <taxon>Metazoa</taxon>
        <taxon>Chordata</taxon>
        <taxon>Craniata</taxon>
        <taxon>Vertebrata</taxon>
        <taxon>Euteleostomi</taxon>
        <taxon>Amphibia</taxon>
        <taxon>Batrachia</taxon>
        <taxon>Anura</taxon>
        <taxon>Neobatrachia</taxon>
        <taxon>Hyloidea</taxon>
        <taxon>Leptodactylidae</taxon>
        <taxon>Leiuperinae</taxon>
        <taxon>Engystomops</taxon>
    </lineage>
</organism>
<dbReference type="Proteomes" id="UP000824782">
    <property type="component" value="Unassembled WGS sequence"/>
</dbReference>
<keyword evidence="2" id="KW-0808">Transferase</keyword>
<sequence length="186" mass="20706">MYRRKKSQKIFDGVDDPRRTYLLRLSLREHPSAKKLRQHLGNTSQDVSSDAAQLLANLAKLINSKKILEMGCSNGYNPLILALVLPSDGKLIAHVREAEDVSYARGLWKEAGVESKMEVKVKSEEQTLDDLLNAGESGTFDLIFLNLAGETNCRKYYEKCLRLLRTRGVLAIDGVSSLSGPSHTSE</sequence>
<evidence type="ECO:0000313" key="6">
    <source>
        <dbReference type="Proteomes" id="UP000824782"/>
    </source>
</evidence>
<evidence type="ECO:0000256" key="1">
    <source>
        <dbReference type="ARBA" id="ARBA00022603"/>
    </source>
</evidence>
<dbReference type="GO" id="GO:0008171">
    <property type="term" value="F:O-methyltransferase activity"/>
    <property type="evidence" value="ECO:0007669"/>
    <property type="project" value="InterPro"/>
</dbReference>
<dbReference type="Gene3D" id="3.40.50.150">
    <property type="entry name" value="Vaccinia Virus protein VP39"/>
    <property type="match status" value="1"/>
</dbReference>
<gene>
    <name evidence="5" type="ORF">GDO81_004611</name>
</gene>
<keyword evidence="6" id="KW-1185">Reference proteome</keyword>
<comment type="caution">
    <text evidence="5">The sequence shown here is derived from an EMBL/GenBank/DDBJ whole genome shotgun (WGS) entry which is preliminary data.</text>
</comment>
<keyword evidence="1" id="KW-0489">Methyltransferase</keyword>
<dbReference type="InterPro" id="IPR050362">
    <property type="entry name" value="Cation-dep_OMT"/>
</dbReference>
<dbReference type="GO" id="GO:0032259">
    <property type="term" value="P:methylation"/>
    <property type="evidence" value="ECO:0007669"/>
    <property type="project" value="UniProtKB-KW"/>
</dbReference>
<dbReference type="SUPFAM" id="SSF53335">
    <property type="entry name" value="S-adenosyl-L-methionine-dependent methyltransferases"/>
    <property type="match status" value="1"/>
</dbReference>
<dbReference type="PROSITE" id="PS51682">
    <property type="entry name" value="SAM_OMT_I"/>
    <property type="match status" value="1"/>
</dbReference>
<dbReference type="InterPro" id="IPR002935">
    <property type="entry name" value="SAM_O-MeTrfase"/>
</dbReference>
<proteinExistence type="inferred from homology"/>
<reference evidence="5" key="1">
    <citation type="thesis" date="2020" institute="ProQuest LLC" country="789 East Eisenhower Parkway, Ann Arbor, MI, USA">
        <title>Comparative Genomics and Chromosome Evolution.</title>
        <authorList>
            <person name="Mudd A.B."/>
        </authorList>
    </citation>
    <scope>NUCLEOTIDE SEQUENCE</scope>
    <source>
        <strain evidence="5">237g6f4</strain>
        <tissue evidence="5">Blood</tissue>
    </source>
</reference>
<dbReference type="Pfam" id="PF01596">
    <property type="entry name" value="Methyltransf_3"/>
    <property type="match status" value="1"/>
</dbReference>
<evidence type="ECO:0000256" key="2">
    <source>
        <dbReference type="ARBA" id="ARBA00022679"/>
    </source>
</evidence>
<protein>
    <submittedName>
        <fullName evidence="5">Uncharacterized protein</fullName>
    </submittedName>
</protein>
<dbReference type="PANTHER" id="PTHR10509:SF93">
    <property type="entry name" value="CATECHOL O-METHYLTRANSFERASE DOMAIN-CONTAINING PROTEIN 1"/>
    <property type="match status" value="1"/>
</dbReference>
<evidence type="ECO:0000256" key="4">
    <source>
        <dbReference type="ARBA" id="ARBA00023453"/>
    </source>
</evidence>
<keyword evidence="3" id="KW-0949">S-adenosyl-L-methionine</keyword>
<dbReference type="PANTHER" id="PTHR10509">
    <property type="entry name" value="O-METHYLTRANSFERASE-RELATED"/>
    <property type="match status" value="1"/>
</dbReference>
<dbReference type="GO" id="GO:0008757">
    <property type="term" value="F:S-adenosylmethionine-dependent methyltransferase activity"/>
    <property type="evidence" value="ECO:0007669"/>
    <property type="project" value="TreeGrafter"/>
</dbReference>
<evidence type="ECO:0000256" key="3">
    <source>
        <dbReference type="ARBA" id="ARBA00022691"/>
    </source>
</evidence>
<name>A0AAV6ZZB8_ENGPU</name>
<dbReference type="EMBL" id="WNYA01000011">
    <property type="protein sequence ID" value="KAG8552620.1"/>
    <property type="molecule type" value="Genomic_DNA"/>
</dbReference>
<accession>A0AAV6ZZB8</accession>
<comment type="similarity">
    <text evidence="4">Belongs to the class I-like SAM-binding methyltransferase superfamily. Cation-dependent O-methyltransferase family.</text>
</comment>
<dbReference type="AlphaFoldDB" id="A0AAV6ZZB8"/>